<evidence type="ECO:0000256" key="1">
    <source>
        <dbReference type="SAM" id="Phobius"/>
    </source>
</evidence>
<keyword evidence="1" id="KW-1133">Transmembrane helix</keyword>
<proteinExistence type="predicted"/>
<feature type="transmembrane region" description="Helical" evidence="1">
    <location>
        <begin position="82"/>
        <end position="100"/>
    </location>
</feature>
<evidence type="ECO:0000313" key="3">
    <source>
        <dbReference type="Proteomes" id="UP001612915"/>
    </source>
</evidence>
<keyword evidence="3" id="KW-1185">Reference proteome</keyword>
<keyword evidence="1" id="KW-0812">Transmembrane</keyword>
<feature type="transmembrane region" description="Helical" evidence="1">
    <location>
        <begin position="225"/>
        <end position="248"/>
    </location>
</feature>
<evidence type="ECO:0000313" key="2">
    <source>
        <dbReference type="EMBL" id="MFI7586600.1"/>
    </source>
</evidence>
<feature type="transmembrane region" description="Helical" evidence="1">
    <location>
        <begin position="139"/>
        <end position="159"/>
    </location>
</feature>
<feature type="transmembrane region" description="Helical" evidence="1">
    <location>
        <begin position="192"/>
        <end position="213"/>
    </location>
</feature>
<feature type="transmembrane region" description="Helical" evidence="1">
    <location>
        <begin position="112"/>
        <end position="132"/>
    </location>
</feature>
<feature type="transmembrane region" description="Helical" evidence="1">
    <location>
        <begin position="12"/>
        <end position="43"/>
    </location>
</feature>
<dbReference type="RefSeq" id="WP_398276531.1">
    <property type="nucleotide sequence ID" value="NZ_JBITLV010000001.1"/>
</dbReference>
<dbReference type="Proteomes" id="UP001612915">
    <property type="component" value="Unassembled WGS sequence"/>
</dbReference>
<comment type="caution">
    <text evidence="2">The sequence shown here is derived from an EMBL/GenBank/DDBJ whole genome shotgun (WGS) entry which is preliminary data.</text>
</comment>
<dbReference type="EMBL" id="JBITLV010000001">
    <property type="protein sequence ID" value="MFI7586600.1"/>
    <property type="molecule type" value="Genomic_DNA"/>
</dbReference>
<name>A0ABW8AJQ2_9ACTN</name>
<reference evidence="2 3" key="1">
    <citation type="submission" date="2024-10" db="EMBL/GenBank/DDBJ databases">
        <title>The Natural Products Discovery Center: Release of the First 8490 Sequenced Strains for Exploring Actinobacteria Biosynthetic Diversity.</title>
        <authorList>
            <person name="Kalkreuter E."/>
            <person name="Kautsar S.A."/>
            <person name="Yang D."/>
            <person name="Bader C.D."/>
            <person name="Teijaro C.N."/>
            <person name="Fluegel L."/>
            <person name="Davis C.M."/>
            <person name="Simpson J.R."/>
            <person name="Lauterbach L."/>
            <person name="Steele A.D."/>
            <person name="Gui C."/>
            <person name="Meng S."/>
            <person name="Li G."/>
            <person name="Viehrig K."/>
            <person name="Ye F."/>
            <person name="Su P."/>
            <person name="Kiefer A.F."/>
            <person name="Nichols A."/>
            <person name="Cepeda A.J."/>
            <person name="Yan W."/>
            <person name="Fan B."/>
            <person name="Jiang Y."/>
            <person name="Adhikari A."/>
            <person name="Zheng C.-J."/>
            <person name="Schuster L."/>
            <person name="Cowan T.M."/>
            <person name="Smanski M.J."/>
            <person name="Chevrette M.G."/>
            <person name="De Carvalho L.P.S."/>
            <person name="Shen B."/>
        </authorList>
    </citation>
    <scope>NUCLEOTIDE SEQUENCE [LARGE SCALE GENOMIC DNA]</scope>
    <source>
        <strain evidence="2 3">NPDC049639</strain>
    </source>
</reference>
<keyword evidence="1" id="KW-0472">Membrane</keyword>
<gene>
    <name evidence="2" type="ORF">ACIB24_05945</name>
</gene>
<organism evidence="2 3">
    <name type="scientific">Spongisporangium articulatum</name>
    <dbReference type="NCBI Taxonomy" id="3362603"/>
    <lineage>
        <taxon>Bacteria</taxon>
        <taxon>Bacillati</taxon>
        <taxon>Actinomycetota</taxon>
        <taxon>Actinomycetes</taxon>
        <taxon>Kineosporiales</taxon>
        <taxon>Kineosporiaceae</taxon>
        <taxon>Spongisporangium</taxon>
    </lineage>
</organism>
<accession>A0ABW8AJQ2</accession>
<sequence>MTAISSAVVSAVCAVVIAVAAFVEGPVIVVAGAVCVLAIALGWGDVLHLPARAGTTFLVAAVGVGGLIIAYQQAPMARPLSLFPALLAVAVLSAFAHELLRRDGRTDLVESVTGTLSGQVIAVQAAGWLLLLQTGPGRRAVLVAAVAVVAARVVGSLPLPVEPVVTAWAGIGSGTAAALLTSAFTQSGIPPLTAMALGAGVAGAGLALDRLLVDPHGDPPRLTGVLAWGAAPVATAGTIAYAIVRIALS</sequence>
<protein>
    <submittedName>
        <fullName evidence="2">Uncharacterized protein</fullName>
    </submittedName>
</protein>
<feature type="transmembrane region" description="Helical" evidence="1">
    <location>
        <begin position="49"/>
        <end position="70"/>
    </location>
</feature>
<feature type="transmembrane region" description="Helical" evidence="1">
    <location>
        <begin position="165"/>
        <end position="185"/>
    </location>
</feature>